<dbReference type="InterPro" id="IPR029044">
    <property type="entry name" value="Nucleotide-diphossugar_trans"/>
</dbReference>
<evidence type="ECO:0000256" key="9">
    <source>
        <dbReference type="ARBA" id="ARBA00022989"/>
    </source>
</evidence>
<keyword evidence="12 13" id="KW-0464">Manganese</keyword>
<keyword evidence="4 13" id="KW-0328">Glycosyltransferase</keyword>
<keyword evidence="8 13" id="KW-0735">Signal-anchor</keyword>
<evidence type="ECO:0000256" key="10">
    <source>
        <dbReference type="ARBA" id="ARBA00023034"/>
    </source>
</evidence>
<keyword evidence="9" id="KW-1133">Transmembrane helix</keyword>
<comment type="pathway">
    <text evidence="2 13">Protein modification; protein glycosylation.</text>
</comment>
<gene>
    <name evidence="14" type="primary">POMGNT1_3</name>
    <name evidence="14" type="ORF">SK128_003828</name>
</gene>
<dbReference type="GO" id="GO:0016266">
    <property type="term" value="P:protein O-linked glycosylation via N-acetyl-galactosamine"/>
    <property type="evidence" value="ECO:0007669"/>
    <property type="project" value="TreeGrafter"/>
</dbReference>
<dbReference type="Proteomes" id="UP001381693">
    <property type="component" value="Unassembled WGS sequence"/>
</dbReference>
<dbReference type="InterPro" id="IPR052463">
    <property type="entry name" value="O-linked_mannose_GnT"/>
</dbReference>
<keyword evidence="10 13" id="KW-0333">Golgi apparatus</keyword>
<comment type="function">
    <text evidence="13">Initiates complex N-linked carbohydrate formation. Essential for the conversion of high-mannose to hybrid and complex N-glycans.</text>
</comment>
<protein>
    <recommendedName>
        <fullName evidence="13">Alpha-1,3-mannosyl-glycoprotein 2-beta-N-acetylglucosaminyltransferase</fullName>
        <shortName evidence="13">GNT-I</shortName>
        <shortName evidence="13">GlcNAc-T I</shortName>
        <ecNumber evidence="13">2.4.1.101</ecNumber>
    </recommendedName>
    <alternativeName>
        <fullName evidence="13">N-glycosyl-oligosaccharide-glycoprotein N-acetylglucosaminyltransferase I</fullName>
    </alternativeName>
</protein>
<comment type="cofactor">
    <cofactor evidence="13">
        <name>Mn(2+)</name>
        <dbReference type="ChEBI" id="CHEBI:29035"/>
    </cofactor>
    <text evidence="13">The cofactor is mostly bound to the substrate.</text>
</comment>
<comment type="similarity">
    <text evidence="3 13">Belongs to the glycosyltransferase 13 family.</text>
</comment>
<sequence length="273" mass="31038">MTSILLYKFPLLHIYEISVPQFLANDARSDNVTIRITRHYKKVFQAGFQIFPWADKLIILEEDLYVAEDFYSYFNQVTPLLEQDQSLYCASAWNDLSTVKTASNPTVVLRSETMAGLGWVLTKRLFQEIMPKWPAYDEFADWDMWMRLPEQRKGRECLVPEVPRTSHFGTIGAHITAYSQSKYFSQAAFNTKADVQLQGLDRLGPRSYDSLLSDMIVKGKHMDGSAINPCHKDLISPGEVSYVLAQGGRIAHLITPHEEQPSLKPASTEKATV</sequence>
<keyword evidence="11" id="KW-0472">Membrane</keyword>
<keyword evidence="7 13" id="KW-0479">Metal-binding</keyword>
<dbReference type="GO" id="GO:0030145">
    <property type="term" value="F:manganese ion binding"/>
    <property type="evidence" value="ECO:0007669"/>
    <property type="project" value="UniProtKB-UniRule"/>
</dbReference>
<dbReference type="GO" id="GO:0003827">
    <property type="term" value="F:alpha-1,3-mannosylglycoprotein 2-beta-N-acetylglucosaminyltransferase activity"/>
    <property type="evidence" value="ECO:0007669"/>
    <property type="project" value="UniProtKB-UniRule"/>
</dbReference>
<dbReference type="EC" id="2.4.1.101" evidence="13"/>
<evidence type="ECO:0000313" key="14">
    <source>
        <dbReference type="EMBL" id="KAK7080810.1"/>
    </source>
</evidence>
<evidence type="ECO:0000256" key="5">
    <source>
        <dbReference type="ARBA" id="ARBA00022679"/>
    </source>
</evidence>
<keyword evidence="5" id="KW-0808">Transferase</keyword>
<evidence type="ECO:0000256" key="12">
    <source>
        <dbReference type="ARBA" id="ARBA00023211"/>
    </source>
</evidence>
<dbReference type="Gene3D" id="3.90.550.10">
    <property type="entry name" value="Spore Coat Polysaccharide Biosynthesis Protein SpsA, Chain A"/>
    <property type="match status" value="1"/>
</dbReference>
<comment type="caution">
    <text evidence="14">The sequence shown here is derived from an EMBL/GenBank/DDBJ whole genome shotgun (WGS) entry which is preliminary data.</text>
</comment>
<dbReference type="PANTHER" id="PTHR46396">
    <property type="entry name" value="PROTEIN O-LINKED-MANNOSE BETA-1,2-N-ACETYLGLUCOSAMINYLTRANSFERASE 1"/>
    <property type="match status" value="1"/>
</dbReference>
<dbReference type="InterPro" id="IPR004139">
    <property type="entry name" value="Glyco_trans_13"/>
</dbReference>
<dbReference type="GO" id="GO:0047223">
    <property type="term" value="F:beta-1,3-galactosyl-O-glycosyl-glycoprotein beta-1,3-N-acetylglucosaminyltransferase activity"/>
    <property type="evidence" value="ECO:0007669"/>
    <property type="project" value="TreeGrafter"/>
</dbReference>
<proteinExistence type="inferred from homology"/>
<evidence type="ECO:0000313" key="15">
    <source>
        <dbReference type="Proteomes" id="UP001381693"/>
    </source>
</evidence>
<evidence type="ECO:0000256" key="6">
    <source>
        <dbReference type="ARBA" id="ARBA00022692"/>
    </source>
</evidence>
<evidence type="ECO:0000256" key="7">
    <source>
        <dbReference type="ARBA" id="ARBA00022723"/>
    </source>
</evidence>
<organism evidence="14 15">
    <name type="scientific">Halocaridina rubra</name>
    <name type="common">Hawaiian red shrimp</name>
    <dbReference type="NCBI Taxonomy" id="373956"/>
    <lineage>
        <taxon>Eukaryota</taxon>
        <taxon>Metazoa</taxon>
        <taxon>Ecdysozoa</taxon>
        <taxon>Arthropoda</taxon>
        <taxon>Crustacea</taxon>
        <taxon>Multicrustacea</taxon>
        <taxon>Malacostraca</taxon>
        <taxon>Eumalacostraca</taxon>
        <taxon>Eucarida</taxon>
        <taxon>Decapoda</taxon>
        <taxon>Pleocyemata</taxon>
        <taxon>Caridea</taxon>
        <taxon>Atyoidea</taxon>
        <taxon>Atyidae</taxon>
        <taxon>Halocaridina</taxon>
    </lineage>
</organism>
<evidence type="ECO:0000256" key="4">
    <source>
        <dbReference type="ARBA" id="ARBA00022676"/>
    </source>
</evidence>
<dbReference type="GO" id="GO:0000139">
    <property type="term" value="C:Golgi membrane"/>
    <property type="evidence" value="ECO:0007669"/>
    <property type="project" value="UniProtKB-SubCell"/>
</dbReference>
<dbReference type="EMBL" id="JAXCGZ010005783">
    <property type="protein sequence ID" value="KAK7080810.1"/>
    <property type="molecule type" value="Genomic_DNA"/>
</dbReference>
<keyword evidence="15" id="KW-1185">Reference proteome</keyword>
<dbReference type="AlphaFoldDB" id="A0AAN8XLX5"/>
<keyword evidence="6" id="KW-0812">Transmembrane</keyword>
<evidence type="ECO:0000256" key="11">
    <source>
        <dbReference type="ARBA" id="ARBA00023136"/>
    </source>
</evidence>
<comment type="subcellular location">
    <subcellularLocation>
        <location evidence="1 13">Golgi apparatus membrane</location>
        <topology evidence="1 13">Single-pass type II membrane protein</topology>
    </subcellularLocation>
</comment>
<dbReference type="Pfam" id="PF03071">
    <property type="entry name" value="GNT-I"/>
    <property type="match status" value="1"/>
</dbReference>
<evidence type="ECO:0000256" key="2">
    <source>
        <dbReference type="ARBA" id="ARBA00004922"/>
    </source>
</evidence>
<dbReference type="PANTHER" id="PTHR46396:SF1">
    <property type="entry name" value="PROTEIN O-LINKED-MANNOSE BETA-1,2-N-ACETYLGLUCOSAMINYLTRANSFERASE 1"/>
    <property type="match status" value="1"/>
</dbReference>
<reference evidence="14 15" key="1">
    <citation type="submission" date="2023-11" db="EMBL/GenBank/DDBJ databases">
        <title>Halocaridina rubra genome assembly.</title>
        <authorList>
            <person name="Smith C."/>
        </authorList>
    </citation>
    <scope>NUCLEOTIDE SEQUENCE [LARGE SCALE GENOMIC DNA]</scope>
    <source>
        <strain evidence="14">EP-1</strain>
        <tissue evidence="14">Whole</tissue>
    </source>
</reference>
<evidence type="ECO:0000256" key="1">
    <source>
        <dbReference type="ARBA" id="ARBA00004323"/>
    </source>
</evidence>
<evidence type="ECO:0000256" key="13">
    <source>
        <dbReference type="RuleBase" id="RU368119"/>
    </source>
</evidence>
<evidence type="ECO:0000256" key="8">
    <source>
        <dbReference type="ARBA" id="ARBA00022968"/>
    </source>
</evidence>
<name>A0AAN8XLX5_HALRR</name>
<dbReference type="SUPFAM" id="SSF53448">
    <property type="entry name" value="Nucleotide-diphospho-sugar transferases"/>
    <property type="match status" value="1"/>
</dbReference>
<accession>A0AAN8XLX5</accession>
<evidence type="ECO:0000256" key="3">
    <source>
        <dbReference type="ARBA" id="ARBA00006492"/>
    </source>
</evidence>
<comment type="catalytic activity">
    <reaction evidence="13">
        <text>N(4)-(alpha-D-Man-(1-&gt;3)-[alpha-D-Man-(1-&gt;3)-[alpha-D-Man-(1-&gt;6)]-alpha-D-Man-(1-&gt;6)]-beta-D-Man-(1-&gt;4)-beta-D-GlcNAc-(1-&gt;4)-beta-D-GlcNAc)-L-asparaginyl-[protein] (N-glucan mannose isomer 5A1,2) + UDP-N-acetyl-alpha-D-glucosamine = N(4)-{beta-D-GlcNAc-(1-&gt;2)-alpha-D-Man-(1-&gt;3)-[alpha-D-Man-(1-&gt;3)-[alpha-D-Man-(1-&gt;6)]-alpha-D-Man-(1-&gt;6)]-beta-D-Man-(1-&gt;4)-beta-D-GlcNAc-(1-&gt;4)-beta-D-GlcNAc}-L-asparaginyl-[protein] + UDP + H(+)</text>
        <dbReference type="Rhea" id="RHEA:11456"/>
        <dbReference type="Rhea" id="RHEA-COMP:14367"/>
        <dbReference type="Rhea" id="RHEA-COMP:14368"/>
        <dbReference type="ChEBI" id="CHEBI:15378"/>
        <dbReference type="ChEBI" id="CHEBI:57705"/>
        <dbReference type="ChEBI" id="CHEBI:58223"/>
        <dbReference type="ChEBI" id="CHEBI:59087"/>
        <dbReference type="ChEBI" id="CHEBI:60625"/>
        <dbReference type="EC" id="2.4.1.101"/>
    </reaction>
</comment>